<evidence type="ECO:0000313" key="1">
    <source>
        <dbReference type="EMBL" id="KAG5441701.1"/>
    </source>
</evidence>
<protein>
    <submittedName>
        <fullName evidence="1">Uncharacterized protein</fullName>
    </submittedName>
</protein>
<gene>
    <name evidence="1" type="ORF">CSKR_103165</name>
</gene>
<dbReference type="Proteomes" id="UP000286415">
    <property type="component" value="Unassembled WGS sequence"/>
</dbReference>
<proteinExistence type="predicted"/>
<sequence>MLYPPLTLFSHEFRVIARPMRITRPSPEGTTETYATASQHPARRCLHFTITCKVQLIIESLISMPQMLSQQLTFCTIGFAILEAHQIGTVPEVSSTLWST</sequence>
<evidence type="ECO:0000313" key="2">
    <source>
        <dbReference type="Proteomes" id="UP000286415"/>
    </source>
</evidence>
<keyword evidence="2" id="KW-1185">Reference proteome</keyword>
<organism evidence="1 2">
    <name type="scientific">Clonorchis sinensis</name>
    <name type="common">Chinese liver fluke</name>
    <dbReference type="NCBI Taxonomy" id="79923"/>
    <lineage>
        <taxon>Eukaryota</taxon>
        <taxon>Metazoa</taxon>
        <taxon>Spiralia</taxon>
        <taxon>Lophotrochozoa</taxon>
        <taxon>Platyhelminthes</taxon>
        <taxon>Trematoda</taxon>
        <taxon>Digenea</taxon>
        <taxon>Opisthorchiida</taxon>
        <taxon>Opisthorchiata</taxon>
        <taxon>Opisthorchiidae</taxon>
        <taxon>Clonorchis</taxon>
    </lineage>
</organism>
<comment type="caution">
    <text evidence="1">The sequence shown here is derived from an EMBL/GenBank/DDBJ whole genome shotgun (WGS) entry which is preliminary data.</text>
</comment>
<dbReference type="AlphaFoldDB" id="A0A3R7FC18"/>
<name>A0A3R7FC18_CLOSI</name>
<accession>A0A3R7FC18</accession>
<reference evidence="1 2" key="2">
    <citation type="journal article" date="2021" name="Genomics">
        <title>High-quality reference genome for Clonorchis sinensis.</title>
        <authorList>
            <person name="Young N.D."/>
            <person name="Stroehlein A.J."/>
            <person name="Kinkar L."/>
            <person name="Wang T."/>
            <person name="Sohn W.M."/>
            <person name="Chang B.C.H."/>
            <person name="Kaur P."/>
            <person name="Weisz D."/>
            <person name="Dudchenko O."/>
            <person name="Aiden E.L."/>
            <person name="Korhonen P.K."/>
            <person name="Gasser R.B."/>
        </authorList>
    </citation>
    <scope>NUCLEOTIDE SEQUENCE [LARGE SCALE GENOMIC DNA]</scope>
    <source>
        <strain evidence="1">Cs-k2</strain>
    </source>
</reference>
<reference evidence="1 2" key="1">
    <citation type="journal article" date="2018" name="Biotechnol. Adv.">
        <title>Improved genomic resources and new bioinformatic workflow for the carcinogenic parasite Clonorchis sinensis: Biotechnological implications.</title>
        <authorList>
            <person name="Wang D."/>
            <person name="Korhonen P.K."/>
            <person name="Gasser R.B."/>
            <person name="Young N.D."/>
        </authorList>
    </citation>
    <scope>NUCLEOTIDE SEQUENCE [LARGE SCALE GENOMIC DNA]</scope>
    <source>
        <strain evidence="1">Cs-k2</strain>
    </source>
</reference>
<dbReference type="EMBL" id="NIRI02000076">
    <property type="protein sequence ID" value="KAG5441701.1"/>
    <property type="molecule type" value="Genomic_DNA"/>
</dbReference>
<dbReference type="InParanoid" id="A0A3R7FC18"/>